<accession>A0ABP7N7W4</accession>
<evidence type="ECO:0000256" key="2">
    <source>
        <dbReference type="SAM" id="Phobius"/>
    </source>
</evidence>
<sequence length="238" mass="25264">MSSPSASPLPEIPLTLTPQQAAQGVIITVRLPTGPEHLTVRPCRDGELVAARLGEGTVYLRIKVAGAPRKGGGLGCLAVVAVLGALVGGAFLLNDDGDGTPSAAPTTYETPGTTPYTPPTYTPTYAPSYTPSVPPSYRPRPVTTPTAERPDPYERGTCLNGRLPDSTTPQSVSGVDEVPCTASDAHYRVIQTFPFTSDMNKCDANPRTQYAFSHRYTMNGRVVSQYVYCLIGLGSYAR</sequence>
<keyword evidence="2" id="KW-1133">Transmembrane helix</keyword>
<keyword evidence="4" id="KW-1185">Reference proteome</keyword>
<comment type="caution">
    <text evidence="3">The sequence shown here is derived from an EMBL/GenBank/DDBJ whole genome shotgun (WGS) entry which is preliminary data.</text>
</comment>
<feature type="compositionally biased region" description="Low complexity" evidence="1">
    <location>
        <begin position="122"/>
        <end position="131"/>
    </location>
</feature>
<feature type="transmembrane region" description="Helical" evidence="2">
    <location>
        <begin position="71"/>
        <end position="93"/>
    </location>
</feature>
<organism evidence="3 4">
    <name type="scientific">Streptomyces gulbargensis</name>
    <dbReference type="NCBI Taxonomy" id="364901"/>
    <lineage>
        <taxon>Bacteria</taxon>
        <taxon>Bacillati</taxon>
        <taxon>Actinomycetota</taxon>
        <taxon>Actinomycetes</taxon>
        <taxon>Kitasatosporales</taxon>
        <taxon>Streptomycetaceae</taxon>
        <taxon>Streptomyces</taxon>
    </lineage>
</organism>
<evidence type="ECO:0008006" key="5">
    <source>
        <dbReference type="Google" id="ProtNLM"/>
    </source>
</evidence>
<name>A0ABP7N7W4_9ACTN</name>
<gene>
    <name evidence="3" type="ORF">GCM10022244_54060</name>
</gene>
<keyword evidence="2" id="KW-0812">Transmembrane</keyword>
<dbReference type="RefSeq" id="WP_345287386.1">
    <property type="nucleotide sequence ID" value="NZ_BAABAJ010000028.1"/>
</dbReference>
<proteinExistence type="predicted"/>
<feature type="region of interest" description="Disordered" evidence="1">
    <location>
        <begin position="98"/>
        <end position="175"/>
    </location>
</feature>
<dbReference type="Proteomes" id="UP001501000">
    <property type="component" value="Unassembled WGS sequence"/>
</dbReference>
<reference evidence="4" key="1">
    <citation type="journal article" date="2019" name="Int. J. Syst. Evol. Microbiol.">
        <title>The Global Catalogue of Microorganisms (GCM) 10K type strain sequencing project: providing services to taxonomists for standard genome sequencing and annotation.</title>
        <authorList>
            <consortium name="The Broad Institute Genomics Platform"/>
            <consortium name="The Broad Institute Genome Sequencing Center for Infectious Disease"/>
            <person name="Wu L."/>
            <person name="Ma J."/>
        </authorList>
    </citation>
    <scope>NUCLEOTIDE SEQUENCE [LARGE SCALE GENOMIC DNA]</scope>
    <source>
        <strain evidence="4">JCM 16956</strain>
    </source>
</reference>
<evidence type="ECO:0000313" key="3">
    <source>
        <dbReference type="EMBL" id="GAA3938949.1"/>
    </source>
</evidence>
<keyword evidence="2" id="KW-0472">Membrane</keyword>
<dbReference type="EMBL" id="BAABAJ010000028">
    <property type="protein sequence ID" value="GAA3938949.1"/>
    <property type="molecule type" value="Genomic_DNA"/>
</dbReference>
<evidence type="ECO:0000313" key="4">
    <source>
        <dbReference type="Proteomes" id="UP001501000"/>
    </source>
</evidence>
<protein>
    <recommendedName>
        <fullName evidence="5">Serine/threonine protein kinase</fullName>
    </recommendedName>
</protein>
<evidence type="ECO:0000256" key="1">
    <source>
        <dbReference type="SAM" id="MobiDB-lite"/>
    </source>
</evidence>
<feature type="compositionally biased region" description="Low complexity" evidence="1">
    <location>
        <begin position="105"/>
        <end position="115"/>
    </location>
</feature>